<name>A0A9E8M1L4_9BACI</name>
<accession>A0A9E8M1L4</accession>
<organism evidence="3 4">
    <name type="scientific">Fervidibacillus halotolerans</name>
    <dbReference type="NCBI Taxonomy" id="2980027"/>
    <lineage>
        <taxon>Bacteria</taxon>
        <taxon>Bacillati</taxon>
        <taxon>Bacillota</taxon>
        <taxon>Bacilli</taxon>
        <taxon>Bacillales</taxon>
        <taxon>Bacillaceae</taxon>
        <taxon>Fervidibacillus</taxon>
    </lineage>
</organism>
<dbReference type="AlphaFoldDB" id="A0A9E8M1L4"/>
<keyword evidence="2" id="KW-1133">Transmembrane helix</keyword>
<keyword evidence="2" id="KW-0472">Membrane</keyword>
<proteinExistence type="predicted"/>
<feature type="compositionally biased region" description="Basic and acidic residues" evidence="1">
    <location>
        <begin position="77"/>
        <end position="107"/>
    </location>
</feature>
<sequence length="182" mass="21625">MMDFLMVVNFILVIFAFFLIILLFLRQNRYHDLEKKFERLNREMEEMISSFLIEMKEENDQFLGKLRQLKKQQQPFDGRKEEGKYEKHIGNERKELEEDNESKEKKSSSKQASPPVHDESVQTIKEHDRLLNDVKQLLESGYTVEEIAKQLKKGKTEIELLIKFTPSLFKIAEAASREKREA</sequence>
<dbReference type="EMBL" id="CP106877">
    <property type="protein sequence ID" value="WAA13579.1"/>
    <property type="molecule type" value="Genomic_DNA"/>
</dbReference>
<evidence type="ECO:0000256" key="2">
    <source>
        <dbReference type="SAM" id="Phobius"/>
    </source>
</evidence>
<gene>
    <name evidence="3" type="ORF">OE105_05600</name>
</gene>
<dbReference type="RefSeq" id="WP_275421760.1">
    <property type="nucleotide sequence ID" value="NZ_CP106877.1"/>
</dbReference>
<feature type="transmembrane region" description="Helical" evidence="2">
    <location>
        <begin position="6"/>
        <end position="25"/>
    </location>
</feature>
<evidence type="ECO:0000313" key="3">
    <source>
        <dbReference type="EMBL" id="WAA13579.1"/>
    </source>
</evidence>
<dbReference type="Proteomes" id="UP001164726">
    <property type="component" value="Chromosome"/>
</dbReference>
<dbReference type="KEGG" id="fhl:OE105_05600"/>
<keyword evidence="2" id="KW-0812">Transmembrane</keyword>
<evidence type="ECO:0000313" key="4">
    <source>
        <dbReference type="Proteomes" id="UP001164726"/>
    </source>
</evidence>
<evidence type="ECO:0008006" key="5">
    <source>
        <dbReference type="Google" id="ProtNLM"/>
    </source>
</evidence>
<feature type="region of interest" description="Disordered" evidence="1">
    <location>
        <begin position="72"/>
        <end position="121"/>
    </location>
</feature>
<evidence type="ECO:0000256" key="1">
    <source>
        <dbReference type="SAM" id="MobiDB-lite"/>
    </source>
</evidence>
<protein>
    <recommendedName>
        <fullName evidence="5">Coupling factor for flagellin transcription and translation</fullName>
    </recommendedName>
</protein>
<keyword evidence="4" id="KW-1185">Reference proteome</keyword>
<reference evidence="3" key="1">
    <citation type="submission" date="2022-09" db="EMBL/GenBank/DDBJ databases">
        <title>Complete Genomes of Fervidibacillus albus and Fervidibacillus halotolerans isolated from tidal flat sediments.</title>
        <authorList>
            <person name="Kwon K.K."/>
            <person name="Yang S.-H."/>
            <person name="Park M.J."/>
            <person name="Oh H.-M."/>
        </authorList>
    </citation>
    <scope>NUCLEOTIDE SEQUENCE</scope>
    <source>
        <strain evidence="3">MEBiC13594</strain>
    </source>
</reference>